<dbReference type="EMBL" id="JAIWYP010000001">
    <property type="protein sequence ID" value="KAH3897132.1"/>
    <property type="molecule type" value="Genomic_DNA"/>
</dbReference>
<reference evidence="2" key="1">
    <citation type="journal article" date="2019" name="bioRxiv">
        <title>The Genome of the Zebra Mussel, Dreissena polymorpha: A Resource for Invasive Species Research.</title>
        <authorList>
            <person name="McCartney M.A."/>
            <person name="Auch B."/>
            <person name="Kono T."/>
            <person name="Mallez S."/>
            <person name="Zhang Y."/>
            <person name="Obille A."/>
            <person name="Becker A."/>
            <person name="Abrahante J.E."/>
            <person name="Garbe J."/>
            <person name="Badalamenti J.P."/>
            <person name="Herman A."/>
            <person name="Mangelson H."/>
            <person name="Liachko I."/>
            <person name="Sullivan S."/>
            <person name="Sone E.D."/>
            <person name="Koren S."/>
            <person name="Silverstein K.A.T."/>
            <person name="Beckman K.B."/>
            <person name="Gohl D.M."/>
        </authorList>
    </citation>
    <scope>NUCLEOTIDE SEQUENCE</scope>
    <source>
        <strain evidence="2">Duluth1</strain>
        <tissue evidence="2">Whole animal</tissue>
    </source>
</reference>
<keyword evidence="3" id="KW-1185">Reference proteome</keyword>
<keyword evidence="1" id="KW-0732">Signal</keyword>
<protein>
    <submittedName>
        <fullName evidence="2">Uncharacterized protein</fullName>
    </submittedName>
</protein>
<feature type="signal peptide" evidence="1">
    <location>
        <begin position="1"/>
        <end position="24"/>
    </location>
</feature>
<evidence type="ECO:0000313" key="2">
    <source>
        <dbReference type="EMBL" id="KAH3897132.1"/>
    </source>
</evidence>
<name>A0A9D4NNZ8_DREPO</name>
<dbReference type="Proteomes" id="UP000828390">
    <property type="component" value="Unassembled WGS sequence"/>
</dbReference>
<comment type="caution">
    <text evidence="2">The sequence shown here is derived from an EMBL/GenBank/DDBJ whole genome shotgun (WGS) entry which is preliminary data.</text>
</comment>
<reference evidence="2" key="2">
    <citation type="submission" date="2020-11" db="EMBL/GenBank/DDBJ databases">
        <authorList>
            <person name="McCartney M.A."/>
            <person name="Auch B."/>
            <person name="Kono T."/>
            <person name="Mallez S."/>
            <person name="Becker A."/>
            <person name="Gohl D.M."/>
            <person name="Silverstein K.A.T."/>
            <person name="Koren S."/>
            <person name="Bechman K.B."/>
            <person name="Herman A."/>
            <person name="Abrahante J.E."/>
            <person name="Garbe J."/>
        </authorList>
    </citation>
    <scope>NUCLEOTIDE SEQUENCE</scope>
    <source>
        <strain evidence="2">Duluth1</strain>
        <tissue evidence="2">Whole animal</tissue>
    </source>
</reference>
<sequence>MNAHIVLLGCLALVTFVCWSTVSAETCTTNTNCNATICTGNSEVICQHPVGSDGIKPGGGLCTCKDTTGSCTTKEDCYGTGANLQCPDNTRHCYDNNCICDRFPIG</sequence>
<proteinExistence type="predicted"/>
<feature type="chain" id="PRO_5038647063" evidence="1">
    <location>
        <begin position="25"/>
        <end position="106"/>
    </location>
</feature>
<evidence type="ECO:0000313" key="3">
    <source>
        <dbReference type="Proteomes" id="UP000828390"/>
    </source>
</evidence>
<dbReference type="OrthoDB" id="6086706at2759"/>
<organism evidence="2 3">
    <name type="scientific">Dreissena polymorpha</name>
    <name type="common">Zebra mussel</name>
    <name type="synonym">Mytilus polymorpha</name>
    <dbReference type="NCBI Taxonomy" id="45954"/>
    <lineage>
        <taxon>Eukaryota</taxon>
        <taxon>Metazoa</taxon>
        <taxon>Spiralia</taxon>
        <taxon>Lophotrochozoa</taxon>
        <taxon>Mollusca</taxon>
        <taxon>Bivalvia</taxon>
        <taxon>Autobranchia</taxon>
        <taxon>Heteroconchia</taxon>
        <taxon>Euheterodonta</taxon>
        <taxon>Imparidentia</taxon>
        <taxon>Neoheterodontei</taxon>
        <taxon>Myida</taxon>
        <taxon>Dreissenoidea</taxon>
        <taxon>Dreissenidae</taxon>
        <taxon>Dreissena</taxon>
    </lineage>
</organism>
<gene>
    <name evidence="2" type="ORF">DPMN_021317</name>
</gene>
<evidence type="ECO:0000256" key="1">
    <source>
        <dbReference type="SAM" id="SignalP"/>
    </source>
</evidence>
<accession>A0A9D4NNZ8</accession>
<dbReference type="AlphaFoldDB" id="A0A9D4NNZ8"/>